<evidence type="ECO:0000259" key="7">
    <source>
        <dbReference type="Pfam" id="PF01292"/>
    </source>
</evidence>
<dbReference type="GO" id="GO:0005886">
    <property type="term" value="C:plasma membrane"/>
    <property type="evidence" value="ECO:0007669"/>
    <property type="project" value="UniProtKB-SubCell"/>
</dbReference>
<proteinExistence type="predicted"/>
<dbReference type="HOGENOM" id="CLU_078451_2_2_5"/>
<keyword evidence="2" id="KW-1003">Cell membrane</keyword>
<dbReference type="InterPro" id="IPR011577">
    <property type="entry name" value="Cyt_b561_bac/Ni-Hgenase"/>
</dbReference>
<comment type="subcellular location">
    <subcellularLocation>
        <location evidence="1">Cell membrane</location>
        <topology evidence="1">Multi-pass membrane protein</topology>
    </subcellularLocation>
</comment>
<dbReference type="PANTHER" id="PTHR30485">
    <property type="entry name" value="NI/FE-HYDROGENASE 1 B-TYPE CYTOCHROME SUBUNIT"/>
    <property type="match status" value="1"/>
</dbReference>
<dbReference type="InterPro" id="IPR016174">
    <property type="entry name" value="Di-haem_cyt_TM"/>
</dbReference>
<evidence type="ECO:0000256" key="5">
    <source>
        <dbReference type="ARBA" id="ARBA00023136"/>
    </source>
</evidence>
<evidence type="ECO:0000256" key="2">
    <source>
        <dbReference type="ARBA" id="ARBA00022475"/>
    </source>
</evidence>
<dbReference type="eggNOG" id="COG3658">
    <property type="taxonomic scope" value="Bacteria"/>
</dbReference>
<dbReference type="GO" id="GO:0022904">
    <property type="term" value="P:respiratory electron transport chain"/>
    <property type="evidence" value="ECO:0007669"/>
    <property type="project" value="InterPro"/>
</dbReference>
<dbReference type="EMBL" id="HG938356">
    <property type="protein sequence ID" value="CDN57971.1"/>
    <property type="molecule type" value="Genomic_DNA"/>
</dbReference>
<protein>
    <submittedName>
        <fullName evidence="8">Cytochrome B561</fullName>
    </submittedName>
</protein>
<dbReference type="Proteomes" id="UP000028186">
    <property type="component" value="Plasmid pHAMBI1141a"/>
</dbReference>
<feature type="transmembrane region" description="Helical" evidence="6">
    <location>
        <begin position="51"/>
        <end position="70"/>
    </location>
</feature>
<accession>A0A068TIS9</accession>
<feature type="transmembrane region" description="Helical" evidence="6">
    <location>
        <begin position="151"/>
        <end position="171"/>
    </location>
</feature>
<evidence type="ECO:0000256" key="1">
    <source>
        <dbReference type="ARBA" id="ARBA00004651"/>
    </source>
</evidence>
<dbReference type="PANTHER" id="PTHR30485:SF2">
    <property type="entry name" value="BLL0597 PROTEIN"/>
    <property type="match status" value="1"/>
</dbReference>
<feature type="domain" description="Cytochrome b561 bacterial/Ni-hydrogenase" evidence="7">
    <location>
        <begin position="23"/>
        <end position="184"/>
    </location>
</feature>
<evidence type="ECO:0000256" key="4">
    <source>
        <dbReference type="ARBA" id="ARBA00022989"/>
    </source>
</evidence>
<organism evidence="8 9">
    <name type="scientific">Neorhizobium galegae bv. officinalis bv. officinalis str. HAMBI 1141</name>
    <dbReference type="NCBI Taxonomy" id="1028801"/>
    <lineage>
        <taxon>Bacteria</taxon>
        <taxon>Pseudomonadati</taxon>
        <taxon>Pseudomonadota</taxon>
        <taxon>Alphaproteobacteria</taxon>
        <taxon>Hyphomicrobiales</taxon>
        <taxon>Rhizobiaceae</taxon>
        <taxon>Rhizobium/Agrobacterium group</taxon>
        <taxon>Neorhizobium</taxon>
    </lineage>
</organism>
<keyword evidence="5 6" id="KW-0472">Membrane</keyword>
<dbReference type="PATRIC" id="fig|1028801.3.peg.5747"/>
<dbReference type="Pfam" id="PF01292">
    <property type="entry name" value="Ni_hydr_CYTB"/>
    <property type="match status" value="1"/>
</dbReference>
<dbReference type="AlphaFoldDB" id="A0A068TIS9"/>
<evidence type="ECO:0000256" key="3">
    <source>
        <dbReference type="ARBA" id="ARBA00022692"/>
    </source>
</evidence>
<dbReference type="GO" id="GO:0009055">
    <property type="term" value="F:electron transfer activity"/>
    <property type="evidence" value="ECO:0007669"/>
    <property type="project" value="InterPro"/>
</dbReference>
<dbReference type="Gene3D" id="1.20.950.20">
    <property type="entry name" value="Transmembrane di-heme cytochromes, Chain C"/>
    <property type="match status" value="1"/>
</dbReference>
<keyword evidence="4 6" id="KW-1133">Transmembrane helix</keyword>
<feature type="transmembrane region" description="Helical" evidence="6">
    <location>
        <begin position="111"/>
        <end position="131"/>
    </location>
</feature>
<feature type="transmembrane region" description="Helical" evidence="6">
    <location>
        <begin position="27"/>
        <end position="45"/>
    </location>
</feature>
<keyword evidence="3 6" id="KW-0812">Transmembrane</keyword>
<dbReference type="RefSeq" id="WP_040125241.1">
    <property type="nucleotide sequence ID" value="NZ_HG938356.1"/>
</dbReference>
<evidence type="ECO:0000313" key="9">
    <source>
        <dbReference type="Proteomes" id="UP000028186"/>
    </source>
</evidence>
<gene>
    <name evidence="8" type="primary">b561</name>
    <name evidence="8" type="ORF">RG1141_PA11390</name>
</gene>
<dbReference type="KEGG" id="ngl:RG1141_PA11390"/>
<geneLocation type="plasmid" evidence="9">
    <name>II</name>
</geneLocation>
<sequence>MTAISPRKEGLSPSDAAPRSVKVWDPIVRIFHWTIVAACALNFFILEEGKYWHRVTGYVVAGAIIIRLFWGFVGTKHARFDDFFPTPRRLKEQIGGIIESQEKRYLGHNPLASIMIFLLIALLAATAVTGWMTTLDAFWGEKWLERLHGTIANSIMILVFIHAGAAIVESWRYRENLVWSMITGRKKA</sequence>
<dbReference type="GO" id="GO:0020037">
    <property type="term" value="F:heme binding"/>
    <property type="evidence" value="ECO:0007669"/>
    <property type="project" value="TreeGrafter"/>
</dbReference>
<evidence type="ECO:0000256" key="6">
    <source>
        <dbReference type="SAM" id="Phobius"/>
    </source>
</evidence>
<evidence type="ECO:0000313" key="8">
    <source>
        <dbReference type="EMBL" id="CDN57971.1"/>
    </source>
</evidence>
<dbReference type="InterPro" id="IPR051542">
    <property type="entry name" value="Hydrogenase_cytochrome"/>
</dbReference>
<keyword evidence="8" id="KW-0614">Plasmid</keyword>
<name>A0A068TIS9_NEOGA</name>
<dbReference type="SUPFAM" id="SSF81342">
    <property type="entry name" value="Transmembrane di-heme cytochromes"/>
    <property type="match status" value="1"/>
</dbReference>
<reference evidence="9" key="1">
    <citation type="journal article" date="2014" name="BMC Genomics">
        <title>Genome sequencing of two Neorhizobium galegae strains reveals a noeT gene responsible for the unusual acetylation of the nodulation factors.</title>
        <authorList>
            <person name="Osterman J."/>
            <person name="Marsh J."/>
            <person name="Laine P.K."/>
            <person name="Zeng Z."/>
            <person name="Alatalo E."/>
            <person name="Sullivan J.T."/>
            <person name="Young J.P."/>
            <person name="Thomas-Oates J."/>
            <person name="Paulin L."/>
            <person name="Lindstrom K."/>
        </authorList>
    </citation>
    <scope>NUCLEOTIDE SEQUENCE [LARGE SCALE GENOMIC DNA]</scope>
    <source>
        <strain evidence="9">HAMBI 1141</strain>
        <plasmid evidence="9">II</plasmid>
    </source>
</reference>